<comment type="caution">
    <text evidence="4">Lacks conserved residue(s) required for the propagation of feature annotation.</text>
</comment>
<keyword evidence="7" id="KW-1185">Reference proteome</keyword>
<comment type="caution">
    <text evidence="6">The sequence shown here is derived from an EMBL/GenBank/DDBJ whole genome shotgun (WGS) entry which is preliminary data.</text>
</comment>
<name>A0ABQ1J1Y5_9SPHN</name>
<dbReference type="Gene3D" id="3.40.1090.10">
    <property type="entry name" value="Cytosolic phospholipase A2 catalytic domain"/>
    <property type="match status" value="2"/>
</dbReference>
<dbReference type="Proteomes" id="UP000614261">
    <property type="component" value="Unassembled WGS sequence"/>
</dbReference>
<evidence type="ECO:0000313" key="7">
    <source>
        <dbReference type="Proteomes" id="UP000614261"/>
    </source>
</evidence>
<gene>
    <name evidence="6" type="ORF">GCM10010833_09480</name>
</gene>
<dbReference type="CDD" id="cd07209">
    <property type="entry name" value="Pat_hypo_Ecoli_Z1214_like"/>
    <property type="match status" value="1"/>
</dbReference>
<feature type="active site" description="Nucleophile" evidence="4">
    <location>
        <position position="43"/>
    </location>
</feature>
<dbReference type="Pfam" id="PF01734">
    <property type="entry name" value="Patatin"/>
    <property type="match status" value="1"/>
</dbReference>
<feature type="domain" description="PNPLA" evidence="5">
    <location>
        <begin position="10"/>
        <end position="212"/>
    </location>
</feature>
<keyword evidence="1 4" id="KW-0378">Hydrolase</keyword>
<dbReference type="PANTHER" id="PTHR14226">
    <property type="entry name" value="NEUROPATHY TARGET ESTERASE/SWISS CHEESE D.MELANOGASTER"/>
    <property type="match status" value="1"/>
</dbReference>
<protein>
    <submittedName>
        <fullName evidence="6">Membrane protein</fullName>
    </submittedName>
</protein>
<keyword evidence="2 4" id="KW-0442">Lipid degradation</keyword>
<dbReference type="InterPro" id="IPR002641">
    <property type="entry name" value="PNPLA_dom"/>
</dbReference>
<dbReference type="PANTHER" id="PTHR14226:SF57">
    <property type="entry name" value="BLR7027 PROTEIN"/>
    <property type="match status" value="1"/>
</dbReference>
<proteinExistence type="predicted"/>
<organism evidence="6 7">
    <name type="scientific">Blastomonas aquatica</name>
    <dbReference type="NCBI Taxonomy" id="1510276"/>
    <lineage>
        <taxon>Bacteria</taxon>
        <taxon>Pseudomonadati</taxon>
        <taxon>Pseudomonadota</taxon>
        <taxon>Alphaproteobacteria</taxon>
        <taxon>Sphingomonadales</taxon>
        <taxon>Sphingomonadaceae</taxon>
        <taxon>Blastomonas</taxon>
    </lineage>
</organism>
<sequence length="337" mass="35482">MTNFDAKVALVLSGGNALGSYQAGVYEALHAGGLSPEWIVGSSIGAINGAIIAGNPPADRIEKLSRFWRAGTAGSIFDLPYADTIRRTAAVNATLLTGRPGLFAPIGSLGPWGSAHHNGDTPSFLDSAQLESTLETLVDFDLLNAGPVRFCACAVDIETGEEVVFDTSRERVNARHVRASASLIPMFASVGIAGRSYVDGGFSANLPLDPVLAEPGAERLLCIAADLLPKQARPPATLGESISRAQDLMFACQSRRTIARWRSQYTHDAVLGAHHVALARLAYTDQEAEVAGKAMDFSPASARQRWDAGIADAAKLLQALPTASTSEPGLTILNGFD</sequence>
<dbReference type="PROSITE" id="PS51635">
    <property type="entry name" value="PNPLA"/>
    <property type="match status" value="1"/>
</dbReference>
<evidence type="ECO:0000259" key="5">
    <source>
        <dbReference type="PROSITE" id="PS51635"/>
    </source>
</evidence>
<feature type="short sequence motif" description="DGA/G" evidence="4">
    <location>
        <begin position="199"/>
        <end position="201"/>
    </location>
</feature>
<reference evidence="7" key="1">
    <citation type="journal article" date="2019" name="Int. J. Syst. Evol. Microbiol.">
        <title>The Global Catalogue of Microorganisms (GCM) 10K type strain sequencing project: providing services to taxonomists for standard genome sequencing and annotation.</title>
        <authorList>
            <consortium name="The Broad Institute Genomics Platform"/>
            <consortium name="The Broad Institute Genome Sequencing Center for Infectious Disease"/>
            <person name="Wu L."/>
            <person name="Ma J."/>
        </authorList>
    </citation>
    <scope>NUCLEOTIDE SEQUENCE [LARGE SCALE GENOMIC DNA]</scope>
    <source>
        <strain evidence="7">CGMCC 1.12851</strain>
    </source>
</reference>
<dbReference type="EMBL" id="BMGD01000002">
    <property type="protein sequence ID" value="GGB56848.1"/>
    <property type="molecule type" value="Genomic_DNA"/>
</dbReference>
<dbReference type="SUPFAM" id="SSF52151">
    <property type="entry name" value="FabD/lysophospholipase-like"/>
    <property type="match status" value="1"/>
</dbReference>
<feature type="short sequence motif" description="GXSXG" evidence="4">
    <location>
        <begin position="41"/>
        <end position="45"/>
    </location>
</feature>
<accession>A0ABQ1J1Y5</accession>
<evidence type="ECO:0000256" key="3">
    <source>
        <dbReference type="ARBA" id="ARBA00023098"/>
    </source>
</evidence>
<dbReference type="RefSeq" id="WP_188513255.1">
    <property type="nucleotide sequence ID" value="NZ_BMGD01000002.1"/>
</dbReference>
<dbReference type="Pfam" id="PF12536">
    <property type="entry name" value="DUF3734"/>
    <property type="match status" value="1"/>
</dbReference>
<feature type="active site" description="Proton acceptor" evidence="4">
    <location>
        <position position="199"/>
    </location>
</feature>
<evidence type="ECO:0000256" key="1">
    <source>
        <dbReference type="ARBA" id="ARBA00022801"/>
    </source>
</evidence>
<evidence type="ECO:0000313" key="6">
    <source>
        <dbReference type="EMBL" id="GGB56848.1"/>
    </source>
</evidence>
<evidence type="ECO:0000256" key="4">
    <source>
        <dbReference type="PROSITE-ProRule" id="PRU01161"/>
    </source>
</evidence>
<evidence type="ECO:0000256" key="2">
    <source>
        <dbReference type="ARBA" id="ARBA00022963"/>
    </source>
</evidence>
<dbReference type="InterPro" id="IPR021095">
    <property type="entry name" value="DUF3734"/>
</dbReference>
<dbReference type="InterPro" id="IPR016035">
    <property type="entry name" value="Acyl_Trfase/lysoPLipase"/>
</dbReference>
<dbReference type="InterPro" id="IPR050301">
    <property type="entry name" value="NTE"/>
</dbReference>
<keyword evidence="3 4" id="KW-0443">Lipid metabolism</keyword>